<dbReference type="AlphaFoldDB" id="A0ABD2LRE4"/>
<name>A0ABD2LRE4_9BILA</name>
<keyword evidence="1" id="KW-0472">Membrane</keyword>
<feature type="transmembrane region" description="Helical" evidence="1">
    <location>
        <begin position="156"/>
        <end position="173"/>
    </location>
</feature>
<keyword evidence="2" id="KW-0732">Signal</keyword>
<evidence type="ECO:0000313" key="4">
    <source>
        <dbReference type="Proteomes" id="UP001620626"/>
    </source>
</evidence>
<keyword evidence="1" id="KW-0812">Transmembrane</keyword>
<keyword evidence="1" id="KW-1133">Transmembrane helix</keyword>
<protein>
    <submittedName>
        <fullName evidence="3">Uncharacterized protein</fullName>
    </submittedName>
</protein>
<feature type="chain" id="PRO_5044809044" evidence="2">
    <location>
        <begin position="30"/>
        <end position="178"/>
    </location>
</feature>
<sequence>MFLSSNVSHFLLLLLGSLLLLSFISMGNAYKCFEGFSFEADVIMYGIMRTKMVHLKKVGTECGLMECVKFECTVPGDNVNRLVKQNKKDEDDERNGRHKKEMDIQVSSARVPVTVFGCAEFCPKGVFRDPDIGTECHTTSCCQGDYCNGATGPNNFGIFATILVATMTSVIYIRHNVL</sequence>
<gene>
    <name evidence="3" type="ORF">niasHT_000900</name>
</gene>
<evidence type="ECO:0000313" key="3">
    <source>
        <dbReference type="EMBL" id="KAL3117724.1"/>
    </source>
</evidence>
<proteinExistence type="predicted"/>
<dbReference type="SUPFAM" id="SSF57302">
    <property type="entry name" value="Snake toxin-like"/>
    <property type="match status" value="1"/>
</dbReference>
<accession>A0ABD2LRE4</accession>
<evidence type="ECO:0000256" key="1">
    <source>
        <dbReference type="SAM" id="Phobius"/>
    </source>
</evidence>
<organism evidence="3 4">
    <name type="scientific">Heterodera trifolii</name>
    <dbReference type="NCBI Taxonomy" id="157864"/>
    <lineage>
        <taxon>Eukaryota</taxon>
        <taxon>Metazoa</taxon>
        <taxon>Ecdysozoa</taxon>
        <taxon>Nematoda</taxon>
        <taxon>Chromadorea</taxon>
        <taxon>Rhabditida</taxon>
        <taxon>Tylenchina</taxon>
        <taxon>Tylenchomorpha</taxon>
        <taxon>Tylenchoidea</taxon>
        <taxon>Heteroderidae</taxon>
        <taxon>Heteroderinae</taxon>
        <taxon>Heterodera</taxon>
    </lineage>
</organism>
<dbReference type="Proteomes" id="UP001620626">
    <property type="component" value="Unassembled WGS sequence"/>
</dbReference>
<dbReference type="InterPro" id="IPR045860">
    <property type="entry name" value="Snake_toxin-like_sf"/>
</dbReference>
<reference evidence="3 4" key="1">
    <citation type="submission" date="2024-10" db="EMBL/GenBank/DDBJ databases">
        <authorList>
            <person name="Kim D."/>
        </authorList>
    </citation>
    <scope>NUCLEOTIDE SEQUENCE [LARGE SCALE GENOMIC DNA]</scope>
    <source>
        <strain evidence="3">BH-2024</strain>
    </source>
</reference>
<dbReference type="EMBL" id="JBICBT010000309">
    <property type="protein sequence ID" value="KAL3117724.1"/>
    <property type="molecule type" value="Genomic_DNA"/>
</dbReference>
<comment type="caution">
    <text evidence="3">The sequence shown here is derived from an EMBL/GenBank/DDBJ whole genome shotgun (WGS) entry which is preliminary data.</text>
</comment>
<feature type="signal peptide" evidence="2">
    <location>
        <begin position="1"/>
        <end position="29"/>
    </location>
</feature>
<evidence type="ECO:0000256" key="2">
    <source>
        <dbReference type="SAM" id="SignalP"/>
    </source>
</evidence>
<keyword evidence="4" id="KW-1185">Reference proteome</keyword>